<evidence type="ECO:0000256" key="2">
    <source>
        <dbReference type="SAM" id="Phobius"/>
    </source>
</evidence>
<feature type="compositionally biased region" description="Low complexity" evidence="1">
    <location>
        <begin position="131"/>
        <end position="158"/>
    </location>
</feature>
<organism evidence="3 4">
    <name type="scientific">Intestinibacter bartlettii CAG:1329</name>
    <dbReference type="NCBI Taxonomy" id="1263063"/>
    <lineage>
        <taxon>Bacteria</taxon>
        <taxon>Bacillati</taxon>
        <taxon>Bacillota</taxon>
        <taxon>Clostridia</taxon>
        <taxon>Peptostreptococcales</taxon>
        <taxon>Peptostreptococcaceae</taxon>
        <taxon>Intestinibacter</taxon>
    </lineage>
</organism>
<feature type="transmembrane region" description="Helical" evidence="2">
    <location>
        <begin position="12"/>
        <end position="29"/>
    </location>
</feature>
<evidence type="ECO:0000313" key="3">
    <source>
        <dbReference type="EMBL" id="CDA10400.1"/>
    </source>
</evidence>
<feature type="compositionally biased region" description="Basic and acidic residues" evidence="1">
    <location>
        <begin position="116"/>
        <end position="128"/>
    </location>
</feature>
<evidence type="ECO:0000256" key="1">
    <source>
        <dbReference type="SAM" id="MobiDB-lite"/>
    </source>
</evidence>
<dbReference type="Proteomes" id="UP000017980">
    <property type="component" value="Unassembled WGS sequence"/>
</dbReference>
<accession>R5X6H5</accession>
<protein>
    <submittedName>
        <fullName evidence="3">Uncharacterized protein</fullName>
    </submittedName>
</protein>
<comment type="caution">
    <text evidence="3">The sequence shown here is derived from an EMBL/GenBank/DDBJ whole genome shotgun (WGS) entry which is preliminary data.</text>
</comment>
<reference evidence="3" key="1">
    <citation type="submission" date="2012-11" db="EMBL/GenBank/DDBJ databases">
        <title>Dependencies among metagenomic species, viruses, plasmids and units of genetic variation.</title>
        <authorList>
            <person name="Nielsen H.B."/>
            <person name="Almeida M."/>
            <person name="Juncker A.S."/>
            <person name="Rasmussen S."/>
            <person name="Li J."/>
            <person name="Sunagawa S."/>
            <person name="Plichta D."/>
            <person name="Gautier L."/>
            <person name="Le Chatelier E."/>
            <person name="Peletier E."/>
            <person name="Bonde I."/>
            <person name="Nielsen T."/>
            <person name="Manichanh C."/>
            <person name="Arumugam M."/>
            <person name="Batto J."/>
            <person name="Santos M.B.Q.D."/>
            <person name="Blom N."/>
            <person name="Borruel N."/>
            <person name="Burgdorf K.S."/>
            <person name="Boumezbeur F."/>
            <person name="Casellas F."/>
            <person name="Dore J."/>
            <person name="Guarner F."/>
            <person name="Hansen T."/>
            <person name="Hildebrand F."/>
            <person name="Kaas R.S."/>
            <person name="Kennedy S."/>
            <person name="Kristiansen K."/>
            <person name="Kultima J.R."/>
            <person name="Leonard P."/>
            <person name="Levenez F."/>
            <person name="Lund O."/>
            <person name="Moumen B."/>
            <person name="Le Paslier D."/>
            <person name="Pons N."/>
            <person name="Pedersen O."/>
            <person name="Prifti E."/>
            <person name="Qin J."/>
            <person name="Raes J."/>
            <person name="Tap J."/>
            <person name="Tims S."/>
            <person name="Ussery D.W."/>
            <person name="Yamada T."/>
            <person name="MetaHit consortium"/>
            <person name="Renault P."/>
            <person name="Sicheritz-Ponten T."/>
            <person name="Bork P."/>
            <person name="Wang J."/>
            <person name="Brunak S."/>
            <person name="Ehrlich S.D."/>
        </authorList>
    </citation>
    <scope>NUCLEOTIDE SEQUENCE [LARGE SCALE GENOMIC DNA]</scope>
</reference>
<keyword evidence="2" id="KW-0812">Transmembrane</keyword>
<dbReference type="AlphaFoldDB" id="R5X6H5"/>
<keyword evidence="2" id="KW-1133">Transmembrane helix</keyword>
<dbReference type="RefSeq" id="WP_022071701.1">
    <property type="nucleotide sequence ID" value="NZ_HF999327.1"/>
</dbReference>
<feature type="region of interest" description="Disordered" evidence="1">
    <location>
        <begin position="116"/>
        <end position="168"/>
    </location>
</feature>
<proteinExistence type="predicted"/>
<evidence type="ECO:0000313" key="4">
    <source>
        <dbReference type="Proteomes" id="UP000017980"/>
    </source>
</evidence>
<sequence length="281" mass="31931">MRDISKNKKIIIGIGIILLLIIIKNNSIITRGKLAEYKTLDKKIQELEESDLTYYENNREEISKYLDLKKKYESVEESFNDYKNRYPDDLSNEIDETKDEVNKYYKEAINLEHKLKEERAEKTKKEQKIASSSSNSQGNSYSNSNGNYYSSGGNSSYNHGHKHNNSSNKHIGKNVYIANGNSYYHAISNCKYLEGAKTQLVTLTSGMRKYECNCWTNPVPYKKPVSNNGGSSHSGGRTVYIASGNSYYHKTPYCKHLRGASTRAVGINNVGGKYPCNCIKY</sequence>
<name>R5X6H5_9FIRM</name>
<gene>
    <name evidence="3" type="ORF">BN488_01439</name>
</gene>
<dbReference type="EMBL" id="CBBD010000040">
    <property type="protein sequence ID" value="CDA10400.1"/>
    <property type="molecule type" value="Genomic_DNA"/>
</dbReference>
<keyword evidence="2" id="KW-0472">Membrane</keyword>